<gene>
    <name evidence="1" type="ORF">A4X20_27595</name>
</gene>
<dbReference type="AlphaFoldDB" id="A0A178LP05"/>
<dbReference type="OrthoDB" id="4623402at2"/>
<dbReference type="RefSeq" id="WP_064284031.1">
    <property type="nucleotide sequence ID" value="NZ_LWCS01000047.1"/>
</dbReference>
<dbReference type="Proteomes" id="UP000078396">
    <property type="component" value="Unassembled WGS sequence"/>
</dbReference>
<evidence type="ECO:0000313" key="2">
    <source>
        <dbReference type="Proteomes" id="UP000078396"/>
    </source>
</evidence>
<evidence type="ECO:0000313" key="1">
    <source>
        <dbReference type="EMBL" id="OAN33799.1"/>
    </source>
</evidence>
<protein>
    <recommendedName>
        <fullName evidence="3">Asp23/Gls24 family envelope stress response protein</fullName>
    </recommendedName>
</protein>
<name>A0A178LP05_MYCIR</name>
<reference evidence="1 2" key="1">
    <citation type="submission" date="2016-04" db="EMBL/GenBank/DDBJ databases">
        <title>Draft Genome Sequences of Staphylococcus capitis Strain H36, S. capitis Strain H65, S. cohnii Strain H62, S. hominis Strain H69, Mycobacterium iranicum Strain H39, Plantibacter sp. Strain H53, Pseudomonas oryzihabitans Strain H72, and Microbacterium sp. Strain H83, isolated from residential settings.</title>
        <authorList>
            <person name="Lymperopoulou D."/>
            <person name="Adams R.I."/>
            <person name="Lindow S."/>
            <person name="Coil D.A."/>
            <person name="Jospin G."/>
            <person name="Eisen J.A."/>
        </authorList>
    </citation>
    <scope>NUCLEOTIDE SEQUENCE [LARGE SCALE GENOMIC DNA]</scope>
    <source>
        <strain evidence="1 2">H39</strain>
    </source>
</reference>
<sequence>MAIGDYDVLARASRVLRAAPEPGWAQIEQSVIEAVRRTPRAGWPIAVADPAPGSAPGRLRVSDLVVRTLIAQRLAADRDVALSDVEVVLEGETLRAVHIEVSGRFGSALPRAAERVRALAGAVVAETTGHHADVTVAVTDVHR</sequence>
<accession>A0A178LP05</accession>
<comment type="caution">
    <text evidence="1">The sequence shown here is derived from an EMBL/GenBank/DDBJ whole genome shotgun (WGS) entry which is preliminary data.</text>
</comment>
<evidence type="ECO:0008006" key="3">
    <source>
        <dbReference type="Google" id="ProtNLM"/>
    </source>
</evidence>
<organism evidence="1 2">
    <name type="scientific">Mycolicibacterium iranicum</name>
    <name type="common">Mycobacterium iranicum</name>
    <dbReference type="NCBI Taxonomy" id="912594"/>
    <lineage>
        <taxon>Bacteria</taxon>
        <taxon>Bacillati</taxon>
        <taxon>Actinomycetota</taxon>
        <taxon>Actinomycetes</taxon>
        <taxon>Mycobacteriales</taxon>
        <taxon>Mycobacteriaceae</taxon>
        <taxon>Mycolicibacterium</taxon>
    </lineage>
</organism>
<proteinExistence type="predicted"/>
<dbReference type="EMBL" id="LWCS01000047">
    <property type="protein sequence ID" value="OAN33799.1"/>
    <property type="molecule type" value="Genomic_DNA"/>
</dbReference>